<evidence type="ECO:0000313" key="4">
    <source>
        <dbReference type="Proteomes" id="UP000588068"/>
    </source>
</evidence>
<organism evidence="3 4">
    <name type="scientific">Povalibacter uvarum</name>
    <dbReference type="NCBI Taxonomy" id="732238"/>
    <lineage>
        <taxon>Bacteria</taxon>
        <taxon>Pseudomonadati</taxon>
        <taxon>Pseudomonadota</taxon>
        <taxon>Gammaproteobacteria</taxon>
        <taxon>Steroidobacterales</taxon>
        <taxon>Steroidobacteraceae</taxon>
        <taxon>Povalibacter</taxon>
    </lineage>
</organism>
<keyword evidence="4" id="KW-1185">Reference proteome</keyword>
<gene>
    <name evidence="3" type="ORF">HNQ60_000092</name>
</gene>
<dbReference type="EMBL" id="JACHHZ010000001">
    <property type="protein sequence ID" value="MBB6091246.1"/>
    <property type="molecule type" value="Genomic_DNA"/>
</dbReference>
<name>A0A841HER5_9GAMM</name>
<proteinExistence type="predicted"/>
<dbReference type="RefSeq" id="WP_184329058.1">
    <property type="nucleotide sequence ID" value="NZ_JACHHZ010000001.1"/>
</dbReference>
<feature type="domain" description="DUF4114" evidence="2">
    <location>
        <begin position="156"/>
        <end position="225"/>
    </location>
</feature>
<keyword evidence="1" id="KW-0732">Signal</keyword>
<dbReference type="InterPro" id="IPR025193">
    <property type="entry name" value="DUF4114"/>
</dbReference>
<reference evidence="3 4" key="1">
    <citation type="submission" date="2020-08" db="EMBL/GenBank/DDBJ databases">
        <title>Genomic Encyclopedia of Type Strains, Phase IV (KMG-IV): sequencing the most valuable type-strain genomes for metagenomic binning, comparative biology and taxonomic classification.</title>
        <authorList>
            <person name="Goeker M."/>
        </authorList>
    </citation>
    <scope>NUCLEOTIDE SEQUENCE [LARGE SCALE GENOMIC DNA]</scope>
    <source>
        <strain evidence="3 4">DSM 26723</strain>
    </source>
</reference>
<comment type="caution">
    <text evidence="3">The sequence shown here is derived from an EMBL/GenBank/DDBJ whole genome shotgun (WGS) entry which is preliminary data.</text>
</comment>
<accession>A0A841HER5</accession>
<protein>
    <recommendedName>
        <fullName evidence="2">DUF4114 domain-containing protein</fullName>
    </recommendedName>
</protein>
<dbReference type="Proteomes" id="UP000588068">
    <property type="component" value="Unassembled WGS sequence"/>
</dbReference>
<feature type="signal peptide" evidence="1">
    <location>
        <begin position="1"/>
        <end position="26"/>
    </location>
</feature>
<sequence length="257" mass="26811">MRRSIRHLTHVAALGVISLAAQQSQAQCTFGASGEPTLQNSLTTLLGGAAPNAVSSCVDEGSDAAWTTVGATGGASILIELAGNAASNGFGIYDLADPTRRLSVFEGNDAISSYATIRLAPLAAGGWRVSVREINNTEDPIGWTHMTLATSSFGFYLSTLANGTFYSGTQLNADGADHMYAYGGSGAEFLSGPLQGEVFGLQDYILAWEDLLGAGDRDYQDFVAIVQDVTPVPLPTAVWLFASGLIGLAGVARRVQE</sequence>
<dbReference type="Pfam" id="PF13448">
    <property type="entry name" value="DUF4114"/>
    <property type="match status" value="1"/>
</dbReference>
<feature type="chain" id="PRO_5033034343" description="DUF4114 domain-containing protein" evidence="1">
    <location>
        <begin position="27"/>
        <end position="257"/>
    </location>
</feature>
<evidence type="ECO:0000256" key="1">
    <source>
        <dbReference type="SAM" id="SignalP"/>
    </source>
</evidence>
<dbReference type="NCBIfam" id="TIGR03370">
    <property type="entry name" value="VPLPA-CTERM"/>
    <property type="match status" value="1"/>
</dbReference>
<dbReference type="InterPro" id="IPR022472">
    <property type="entry name" value="VPLPA-CTERM"/>
</dbReference>
<dbReference type="AlphaFoldDB" id="A0A841HER5"/>
<evidence type="ECO:0000313" key="3">
    <source>
        <dbReference type="EMBL" id="MBB6091246.1"/>
    </source>
</evidence>
<evidence type="ECO:0000259" key="2">
    <source>
        <dbReference type="Pfam" id="PF13448"/>
    </source>
</evidence>